<dbReference type="EMBL" id="JAIWYP010000005">
    <property type="protein sequence ID" value="KAH3818442.1"/>
    <property type="molecule type" value="Genomic_DNA"/>
</dbReference>
<evidence type="ECO:0000313" key="2">
    <source>
        <dbReference type="Proteomes" id="UP000828390"/>
    </source>
</evidence>
<gene>
    <name evidence="1" type="ORF">DPMN_120164</name>
</gene>
<protein>
    <submittedName>
        <fullName evidence="1">Uncharacterized protein</fullName>
    </submittedName>
</protein>
<organism evidence="1 2">
    <name type="scientific">Dreissena polymorpha</name>
    <name type="common">Zebra mussel</name>
    <name type="synonym">Mytilus polymorpha</name>
    <dbReference type="NCBI Taxonomy" id="45954"/>
    <lineage>
        <taxon>Eukaryota</taxon>
        <taxon>Metazoa</taxon>
        <taxon>Spiralia</taxon>
        <taxon>Lophotrochozoa</taxon>
        <taxon>Mollusca</taxon>
        <taxon>Bivalvia</taxon>
        <taxon>Autobranchia</taxon>
        <taxon>Heteroconchia</taxon>
        <taxon>Euheterodonta</taxon>
        <taxon>Imparidentia</taxon>
        <taxon>Neoheterodontei</taxon>
        <taxon>Myida</taxon>
        <taxon>Dreissenoidea</taxon>
        <taxon>Dreissenidae</taxon>
        <taxon>Dreissena</taxon>
    </lineage>
</organism>
<reference evidence="1" key="1">
    <citation type="journal article" date="2019" name="bioRxiv">
        <title>The Genome of the Zebra Mussel, Dreissena polymorpha: A Resource for Invasive Species Research.</title>
        <authorList>
            <person name="McCartney M.A."/>
            <person name="Auch B."/>
            <person name="Kono T."/>
            <person name="Mallez S."/>
            <person name="Zhang Y."/>
            <person name="Obille A."/>
            <person name="Becker A."/>
            <person name="Abrahante J.E."/>
            <person name="Garbe J."/>
            <person name="Badalamenti J.P."/>
            <person name="Herman A."/>
            <person name="Mangelson H."/>
            <person name="Liachko I."/>
            <person name="Sullivan S."/>
            <person name="Sone E.D."/>
            <person name="Koren S."/>
            <person name="Silverstein K.A.T."/>
            <person name="Beckman K.B."/>
            <person name="Gohl D.M."/>
        </authorList>
    </citation>
    <scope>NUCLEOTIDE SEQUENCE</scope>
    <source>
        <strain evidence="1">Duluth1</strain>
        <tissue evidence="1">Whole animal</tissue>
    </source>
</reference>
<dbReference type="AlphaFoldDB" id="A0A9D4GKD0"/>
<comment type="caution">
    <text evidence="1">The sequence shown here is derived from an EMBL/GenBank/DDBJ whole genome shotgun (WGS) entry which is preliminary data.</text>
</comment>
<evidence type="ECO:0000313" key="1">
    <source>
        <dbReference type="EMBL" id="KAH3818442.1"/>
    </source>
</evidence>
<reference evidence="1" key="2">
    <citation type="submission" date="2020-11" db="EMBL/GenBank/DDBJ databases">
        <authorList>
            <person name="McCartney M.A."/>
            <person name="Auch B."/>
            <person name="Kono T."/>
            <person name="Mallez S."/>
            <person name="Becker A."/>
            <person name="Gohl D.M."/>
            <person name="Silverstein K.A.T."/>
            <person name="Koren S."/>
            <person name="Bechman K.B."/>
            <person name="Herman A."/>
            <person name="Abrahante J.E."/>
            <person name="Garbe J."/>
        </authorList>
    </citation>
    <scope>NUCLEOTIDE SEQUENCE</scope>
    <source>
        <strain evidence="1">Duluth1</strain>
        <tissue evidence="1">Whole animal</tissue>
    </source>
</reference>
<dbReference type="Proteomes" id="UP000828390">
    <property type="component" value="Unassembled WGS sequence"/>
</dbReference>
<proteinExistence type="predicted"/>
<sequence length="71" mass="7899">MQLMSPSNHLAVLEEIVKGGNLHRDKLPPLFDSMGPVEQVKLFMSLIPKETLQSGEDTTKKVLKQKADVIV</sequence>
<accession>A0A9D4GKD0</accession>
<keyword evidence="2" id="KW-1185">Reference proteome</keyword>
<name>A0A9D4GKD0_DREPO</name>